<dbReference type="CDD" id="cd22744">
    <property type="entry name" value="OTU"/>
    <property type="match status" value="1"/>
</dbReference>
<feature type="chain" id="PRO_5003841311" description="OTU domain-containing protein" evidence="2">
    <location>
        <begin position="42"/>
        <end position="413"/>
    </location>
</feature>
<keyword evidence="2" id="KW-0732">Signal</keyword>
<evidence type="ECO:0000259" key="3">
    <source>
        <dbReference type="PROSITE" id="PS50802"/>
    </source>
</evidence>
<reference evidence="4 5" key="1">
    <citation type="journal article" date="2012" name="Genome Biol.">
        <title>Genome and low-iron response of an oceanic diatom adapted to chronic iron limitation.</title>
        <authorList>
            <person name="Lommer M."/>
            <person name="Specht M."/>
            <person name="Roy A.S."/>
            <person name="Kraemer L."/>
            <person name="Andreson R."/>
            <person name="Gutowska M.A."/>
            <person name="Wolf J."/>
            <person name="Bergner S.V."/>
            <person name="Schilhabel M.B."/>
            <person name="Klostermeier U.C."/>
            <person name="Beiko R.G."/>
            <person name="Rosenstiel P."/>
            <person name="Hippler M."/>
            <person name="Laroche J."/>
        </authorList>
    </citation>
    <scope>NUCLEOTIDE SEQUENCE [LARGE SCALE GENOMIC DNA]</scope>
    <source>
        <strain evidence="4 5">CCMP1005</strain>
    </source>
</reference>
<accession>K0SP19</accession>
<dbReference type="InterPro" id="IPR003323">
    <property type="entry name" value="OTU_dom"/>
</dbReference>
<dbReference type="EMBL" id="AGNL01012103">
    <property type="protein sequence ID" value="EJK68083.1"/>
    <property type="molecule type" value="Genomic_DNA"/>
</dbReference>
<dbReference type="SUPFAM" id="SSF54001">
    <property type="entry name" value="Cysteine proteinases"/>
    <property type="match status" value="1"/>
</dbReference>
<dbReference type="InterPro" id="IPR038765">
    <property type="entry name" value="Papain-like_cys_pep_sf"/>
</dbReference>
<keyword evidence="5" id="KW-1185">Reference proteome</keyword>
<feature type="domain" description="OTU" evidence="3">
    <location>
        <begin position="137"/>
        <end position="346"/>
    </location>
</feature>
<feature type="compositionally biased region" description="Low complexity" evidence="1">
    <location>
        <begin position="61"/>
        <end position="76"/>
    </location>
</feature>
<evidence type="ECO:0000313" key="4">
    <source>
        <dbReference type="EMBL" id="EJK68083.1"/>
    </source>
</evidence>
<protein>
    <recommendedName>
        <fullName evidence="3">OTU domain-containing protein</fullName>
    </recommendedName>
</protein>
<name>K0SP19_THAOC</name>
<dbReference type="PANTHER" id="PTHR12419:SF10">
    <property type="entry name" value="DEUBIQUITINASE OTUD6B"/>
    <property type="match status" value="1"/>
</dbReference>
<organism evidence="4 5">
    <name type="scientific">Thalassiosira oceanica</name>
    <name type="common">Marine diatom</name>
    <dbReference type="NCBI Taxonomy" id="159749"/>
    <lineage>
        <taxon>Eukaryota</taxon>
        <taxon>Sar</taxon>
        <taxon>Stramenopiles</taxon>
        <taxon>Ochrophyta</taxon>
        <taxon>Bacillariophyta</taxon>
        <taxon>Coscinodiscophyceae</taxon>
        <taxon>Thalassiosirophycidae</taxon>
        <taxon>Thalassiosirales</taxon>
        <taxon>Thalassiosiraceae</taxon>
        <taxon>Thalassiosira</taxon>
    </lineage>
</organism>
<dbReference type="PANTHER" id="PTHR12419">
    <property type="entry name" value="OTU DOMAIN CONTAINING PROTEIN"/>
    <property type="match status" value="1"/>
</dbReference>
<comment type="caution">
    <text evidence="4">The sequence shown here is derived from an EMBL/GenBank/DDBJ whole genome shotgun (WGS) entry which is preliminary data.</text>
</comment>
<sequence length="413" mass="46892">MNFLSSANTRRKRRRRPVERSDIPWALCLAICSLFFRSAEADPPVTSSIPRSNNRYTHYNDGASMGDSSSSLADISSPLNRESWSPPWNPSSRIDTQGFLTESYLRVNGEWESLANIRGKHGPRNRRNFERMKEQPVRIRQVPGDGNCLFHSIAVCLYRAVNGTDIPMDSHECIGRLRDQSLALRNAAVDVLQQQPTKPGVQFIDSIGPKTRRVLFLQGDEYLEAHELLNAAAAQFDLDGEEYCNLMRKESYWGGGPEIVALCNYLQRPIHIYELIPSDEKASSRASQEKYKKLKVSNQFSLRRMACFGSPKFDRKEPLHILSADSRFPDVEARRMGNHFLALHPVHNQDALLGFRRHAMLRGGSRSEEFIDRERHQEDVGGAVSRTKLGSNFHSKVIGSALKWLHFLGHFAS</sequence>
<evidence type="ECO:0000256" key="2">
    <source>
        <dbReference type="SAM" id="SignalP"/>
    </source>
</evidence>
<dbReference type="AlphaFoldDB" id="K0SP19"/>
<proteinExistence type="predicted"/>
<feature type="region of interest" description="Disordered" evidence="1">
    <location>
        <begin position="42"/>
        <end position="76"/>
    </location>
</feature>
<feature type="signal peptide" evidence="2">
    <location>
        <begin position="1"/>
        <end position="41"/>
    </location>
</feature>
<dbReference type="PROSITE" id="PS50802">
    <property type="entry name" value="OTU"/>
    <property type="match status" value="1"/>
</dbReference>
<dbReference type="Proteomes" id="UP000266841">
    <property type="component" value="Unassembled WGS sequence"/>
</dbReference>
<dbReference type="Gene3D" id="3.90.70.80">
    <property type="match status" value="1"/>
</dbReference>
<dbReference type="OrthoDB" id="409956at2759"/>
<dbReference type="GO" id="GO:0004843">
    <property type="term" value="F:cysteine-type deubiquitinase activity"/>
    <property type="evidence" value="ECO:0007669"/>
    <property type="project" value="TreeGrafter"/>
</dbReference>
<dbReference type="GO" id="GO:0016579">
    <property type="term" value="P:protein deubiquitination"/>
    <property type="evidence" value="ECO:0007669"/>
    <property type="project" value="TreeGrafter"/>
</dbReference>
<gene>
    <name evidence="4" type="ORF">THAOC_10778</name>
</gene>
<dbReference type="Pfam" id="PF02338">
    <property type="entry name" value="OTU"/>
    <property type="match status" value="1"/>
</dbReference>
<feature type="compositionally biased region" description="Polar residues" evidence="1">
    <location>
        <begin position="45"/>
        <end position="57"/>
    </location>
</feature>
<evidence type="ECO:0000313" key="5">
    <source>
        <dbReference type="Proteomes" id="UP000266841"/>
    </source>
</evidence>
<dbReference type="OMA" id="KESYWGG"/>
<evidence type="ECO:0000256" key="1">
    <source>
        <dbReference type="SAM" id="MobiDB-lite"/>
    </source>
</evidence>
<dbReference type="eggNOG" id="ENOG502S253">
    <property type="taxonomic scope" value="Eukaryota"/>
</dbReference>
<dbReference type="InterPro" id="IPR050704">
    <property type="entry name" value="Peptidase_C85-like"/>
</dbReference>